<accession>A0A346PJR0</accession>
<evidence type="ECO:0000313" key="3">
    <source>
        <dbReference type="Proteomes" id="UP000258613"/>
    </source>
</evidence>
<dbReference type="KEGG" id="nan:AArc1_3462"/>
<proteinExistence type="predicted"/>
<reference evidence="3" key="2">
    <citation type="submission" date="2018-02" db="EMBL/GenBank/DDBJ databases">
        <title>Phenotypic and genomic properties of facultatively anaerobic sulfur-reducing natronoarchaea from hypersaline soda lakes.</title>
        <authorList>
            <person name="Sorokin D.Y."/>
            <person name="Kublanov I.V."/>
            <person name="Roman P."/>
            <person name="Sinninghe Damste J.S."/>
            <person name="Golyshin P.N."/>
            <person name="Rojo D."/>
            <person name="Ciordia S."/>
            <person name="Mena M.D.C."/>
            <person name="Ferrer M."/>
            <person name="Messina E."/>
            <person name="Smedile F."/>
            <person name="La Spada G."/>
            <person name="La Cono V."/>
            <person name="Yakimov M.M."/>
        </authorList>
    </citation>
    <scope>NUCLEOTIDE SEQUENCE [LARGE SCALE GENOMIC DNA]</scope>
    <source>
        <strain evidence="3">AArc-Mg</strain>
    </source>
</reference>
<dbReference type="Pfam" id="PF24113">
    <property type="entry name" value="DUF7387"/>
    <property type="match status" value="1"/>
</dbReference>
<accession>A0A346PVE9</accession>
<keyword evidence="3" id="KW-1185">Reference proteome</keyword>
<dbReference type="InterPro" id="IPR035069">
    <property type="entry name" value="TTHA1013/TTHA0281-like"/>
</dbReference>
<reference evidence="1" key="3">
    <citation type="journal article" date="2019" name="Int. J. Syst. Evol. Microbiol.">
        <title>Natronolimnobius sulfurireducens sp. nov. and Halalkaliarchaeum desulfuricum gen. nov., sp. nov., the first sulfur-respiring alkaliphilic haloarchaea from hypersaline alkaline lakes.</title>
        <authorList>
            <person name="Sorokin D.Y."/>
            <person name="Yakimov M."/>
            <person name="Messina E."/>
            <person name="Merkel A.Y."/>
            <person name="Bale N.J."/>
            <person name="Sinninghe Damste J.S."/>
        </authorList>
    </citation>
    <scope>NUCLEOTIDE SEQUENCE</scope>
    <source>
        <strain evidence="2">AArc-Mg</strain>
        <strain evidence="1">AArc1</strain>
    </source>
</reference>
<evidence type="ECO:0008006" key="5">
    <source>
        <dbReference type="Google" id="ProtNLM"/>
    </source>
</evidence>
<dbReference type="KEGG" id="nag:AArcMg_3520"/>
<dbReference type="RefSeq" id="WP_117365652.1">
    <property type="nucleotide sequence ID" value="NZ_CP024047.1"/>
</dbReference>
<evidence type="ECO:0000313" key="1">
    <source>
        <dbReference type="EMBL" id="AXR79755.1"/>
    </source>
</evidence>
<dbReference type="GeneID" id="37644004"/>
<evidence type="ECO:0000313" key="2">
    <source>
        <dbReference type="EMBL" id="AXR83494.1"/>
    </source>
</evidence>
<dbReference type="Proteomes" id="UP000258613">
    <property type="component" value="Chromosome"/>
</dbReference>
<dbReference type="OrthoDB" id="201961at2157"/>
<name>A0A346PJR0_9EURY</name>
<dbReference type="AlphaFoldDB" id="A0A346PJR0"/>
<dbReference type="SUPFAM" id="SSF143100">
    <property type="entry name" value="TTHA1013/TTHA0281-like"/>
    <property type="match status" value="1"/>
</dbReference>
<dbReference type="EMBL" id="CP024047">
    <property type="protein sequence ID" value="AXR79755.1"/>
    <property type="molecule type" value="Genomic_DNA"/>
</dbReference>
<organism evidence="1 4">
    <name type="scientific">Natrarchaeobaculum sulfurireducens</name>
    <dbReference type="NCBI Taxonomy" id="2044521"/>
    <lineage>
        <taxon>Archaea</taxon>
        <taxon>Methanobacteriati</taxon>
        <taxon>Methanobacteriota</taxon>
        <taxon>Stenosarchaea group</taxon>
        <taxon>Halobacteria</taxon>
        <taxon>Halobacteriales</taxon>
        <taxon>Natrialbaceae</taxon>
        <taxon>Natrarchaeobaculum</taxon>
    </lineage>
</organism>
<protein>
    <recommendedName>
        <fullName evidence="5">HicB family protein</fullName>
    </recommendedName>
</protein>
<dbReference type="Proteomes" id="UP000258707">
    <property type="component" value="Chromosome"/>
</dbReference>
<sequence length="80" mass="8768">MSSDEVLDLEEADVDPTAYDELTDADVRLRVNEHGLHIADDLETGVSSQGQDPEEAIEHLAQAVDAYLEATDDDPGDDWL</sequence>
<dbReference type="InterPro" id="IPR055811">
    <property type="entry name" value="DUF7387"/>
</dbReference>
<gene>
    <name evidence="1" type="ORF">AArc1_3462</name>
    <name evidence="2" type="ORF">AArcMg_3520</name>
</gene>
<reference evidence="4" key="1">
    <citation type="submission" date="2017-10" db="EMBL/GenBank/DDBJ databases">
        <title>Phenotypic and genomic properties of facultatively anaerobic sulfur-reducing natronoarchaea from hypersaline soda lakes.</title>
        <authorList>
            <person name="Sorokin D.Y."/>
            <person name="Kublanov I.V."/>
            <person name="Roman P."/>
            <person name="Sinninghe Damste J.S."/>
            <person name="Golyshin P.N."/>
            <person name="Rojo D."/>
            <person name="Ciordia S."/>
            <person name="Mena Md.C."/>
            <person name="Ferrer M."/>
            <person name="Messina E."/>
            <person name="Smedile F."/>
            <person name="La Spada G."/>
            <person name="La Cono V."/>
            <person name="Yakimov M.M."/>
        </authorList>
    </citation>
    <scope>NUCLEOTIDE SEQUENCE [LARGE SCALE GENOMIC DNA]</scope>
    <source>
        <strain evidence="4">AArc1</strain>
    </source>
</reference>
<dbReference type="EMBL" id="CP027033">
    <property type="protein sequence ID" value="AXR83494.1"/>
    <property type="molecule type" value="Genomic_DNA"/>
</dbReference>
<evidence type="ECO:0000313" key="4">
    <source>
        <dbReference type="Proteomes" id="UP000258707"/>
    </source>
</evidence>